<comment type="caution">
    <text evidence="8">The sequence shown here is derived from an EMBL/GenBank/DDBJ whole genome shotgun (WGS) entry which is preliminary data.</text>
</comment>
<sequence length="538" mass="61259">MEHTFQVLNALKEINQTYTLSNEKIDQTLAEMQTAKICIPVIGKFSTGKSALINTLLGYSRKLLREDITPETAVPTEIVYSPDEEWAEVVRNDQSTESIEIPAYRDLSVDANTVQYIRLHLKNSFLEKIPDVMIVDMPGFESGFEVHNRAIDQYLPRSLAYILTFPADDMILRSSIGNILKELCLHDMPICVVITKYDKHNDEFDATLQNLKGNLARYLGNQPFSVRRADIDSYGAEEVKEFLEQIQQQSQQILAKKFCTSAMSALDTTEQYLRTALSSQNLTESELAEQEETLRQQMNELGTRVSSNQKELNDQLDDCIDLICANVVDNVRKEENTLIVMVLNRQDINERLNLIVRESLTREVQQRLLPKIESYVKKITHQLNGNHFGDINISFHMDLEEIKKNVVSTVVAGVAVAFLMSLPLGAIIAGALTLINKLAGEKKREEQKNQIRQDFAQDLYPKILKTVRASLKTEVSRQIYAIEQSINEEITTQTNALQQALEDVRCKQQEENQKKVDNCMQLNSDLQKISQLRAELEA</sequence>
<evidence type="ECO:0000313" key="9">
    <source>
        <dbReference type="Proteomes" id="UP000195326"/>
    </source>
</evidence>
<evidence type="ECO:0000256" key="3">
    <source>
        <dbReference type="ARBA" id="ARBA00022801"/>
    </source>
</evidence>
<accession>A0A1Y4LFZ1</accession>
<feature type="transmembrane region" description="Helical" evidence="6">
    <location>
        <begin position="410"/>
        <end position="435"/>
    </location>
</feature>
<evidence type="ECO:0000259" key="7">
    <source>
        <dbReference type="Pfam" id="PF00350"/>
    </source>
</evidence>
<gene>
    <name evidence="8" type="ORF">B5F15_15925</name>
</gene>
<dbReference type="PANTHER" id="PTHR10465">
    <property type="entry name" value="TRANSMEMBRANE GTPASE FZO1"/>
    <property type="match status" value="1"/>
</dbReference>
<keyword evidence="6" id="KW-1133">Transmembrane helix</keyword>
<keyword evidence="2" id="KW-0547">Nucleotide-binding</keyword>
<dbReference type="InterPro" id="IPR027094">
    <property type="entry name" value="Mitofusin_fam"/>
</dbReference>
<evidence type="ECO:0000256" key="2">
    <source>
        <dbReference type="ARBA" id="ARBA00022741"/>
    </source>
</evidence>
<keyword evidence="3" id="KW-0378">Hydrolase</keyword>
<dbReference type="PANTHER" id="PTHR10465:SF0">
    <property type="entry name" value="SARCALUMENIN"/>
    <property type="match status" value="1"/>
</dbReference>
<name>A0A1Y4LFZ1_9FIRM</name>
<dbReference type="EMBL" id="NFKL01000037">
    <property type="protein sequence ID" value="OUP54800.1"/>
    <property type="molecule type" value="Genomic_DNA"/>
</dbReference>
<dbReference type="AlphaFoldDB" id="A0A1Y4LFZ1"/>
<comment type="subcellular location">
    <subcellularLocation>
        <location evidence="1">Membrane</location>
    </subcellularLocation>
</comment>
<dbReference type="InterPro" id="IPR027417">
    <property type="entry name" value="P-loop_NTPase"/>
</dbReference>
<dbReference type="GO" id="GO:0003924">
    <property type="term" value="F:GTPase activity"/>
    <property type="evidence" value="ECO:0007669"/>
    <property type="project" value="InterPro"/>
</dbReference>
<dbReference type="InterPro" id="IPR045063">
    <property type="entry name" value="Dynamin_N"/>
</dbReference>
<protein>
    <recommendedName>
        <fullName evidence="7">Dynamin N-terminal domain-containing protein</fullName>
    </recommendedName>
</protein>
<dbReference type="Pfam" id="PF00350">
    <property type="entry name" value="Dynamin_N"/>
    <property type="match status" value="1"/>
</dbReference>
<keyword evidence="6" id="KW-0812">Transmembrane</keyword>
<keyword evidence="4" id="KW-0342">GTP-binding</keyword>
<evidence type="ECO:0000256" key="1">
    <source>
        <dbReference type="ARBA" id="ARBA00004370"/>
    </source>
</evidence>
<organism evidence="8 9">
    <name type="scientific">Butyricicoccus pullicaecorum</name>
    <dbReference type="NCBI Taxonomy" id="501571"/>
    <lineage>
        <taxon>Bacteria</taxon>
        <taxon>Bacillati</taxon>
        <taxon>Bacillota</taxon>
        <taxon>Clostridia</taxon>
        <taxon>Eubacteriales</taxon>
        <taxon>Butyricicoccaceae</taxon>
        <taxon>Butyricicoccus</taxon>
    </lineage>
</organism>
<dbReference type="Gene3D" id="3.40.50.300">
    <property type="entry name" value="P-loop containing nucleotide triphosphate hydrolases"/>
    <property type="match status" value="1"/>
</dbReference>
<proteinExistence type="predicted"/>
<evidence type="ECO:0000256" key="5">
    <source>
        <dbReference type="ARBA" id="ARBA00023136"/>
    </source>
</evidence>
<evidence type="ECO:0000256" key="4">
    <source>
        <dbReference type="ARBA" id="ARBA00023134"/>
    </source>
</evidence>
<dbReference type="RefSeq" id="WP_087416014.1">
    <property type="nucleotide sequence ID" value="NZ_NFKL01000037.1"/>
</dbReference>
<dbReference type="GO" id="GO:0005525">
    <property type="term" value="F:GTP binding"/>
    <property type="evidence" value="ECO:0007669"/>
    <property type="project" value="UniProtKB-KW"/>
</dbReference>
<dbReference type="GO" id="GO:0016020">
    <property type="term" value="C:membrane"/>
    <property type="evidence" value="ECO:0007669"/>
    <property type="project" value="UniProtKB-SubCell"/>
</dbReference>
<dbReference type="Proteomes" id="UP000195326">
    <property type="component" value="Unassembled WGS sequence"/>
</dbReference>
<evidence type="ECO:0000256" key="6">
    <source>
        <dbReference type="SAM" id="Phobius"/>
    </source>
</evidence>
<keyword evidence="5 6" id="KW-0472">Membrane</keyword>
<feature type="domain" description="Dynamin N-terminal" evidence="7">
    <location>
        <begin position="39"/>
        <end position="196"/>
    </location>
</feature>
<reference evidence="9" key="1">
    <citation type="submission" date="2017-04" db="EMBL/GenBank/DDBJ databases">
        <title>Function of individual gut microbiota members based on whole genome sequencing of pure cultures obtained from chicken caecum.</title>
        <authorList>
            <person name="Medvecky M."/>
            <person name="Cejkova D."/>
            <person name="Polansky O."/>
            <person name="Karasova D."/>
            <person name="Kubasova T."/>
            <person name="Cizek A."/>
            <person name="Rychlik I."/>
        </authorList>
    </citation>
    <scope>NUCLEOTIDE SEQUENCE [LARGE SCALE GENOMIC DNA]</scope>
    <source>
        <strain evidence="9">An179</strain>
    </source>
</reference>
<dbReference type="SUPFAM" id="SSF52540">
    <property type="entry name" value="P-loop containing nucleoside triphosphate hydrolases"/>
    <property type="match status" value="1"/>
</dbReference>
<dbReference type="GO" id="GO:0008053">
    <property type="term" value="P:mitochondrial fusion"/>
    <property type="evidence" value="ECO:0007669"/>
    <property type="project" value="TreeGrafter"/>
</dbReference>
<evidence type="ECO:0000313" key="8">
    <source>
        <dbReference type="EMBL" id="OUP54800.1"/>
    </source>
</evidence>